<evidence type="ECO:0000256" key="1">
    <source>
        <dbReference type="ARBA" id="ARBA00004418"/>
    </source>
</evidence>
<proteinExistence type="predicted"/>
<gene>
    <name evidence="6" type="primary">flgA</name>
    <name evidence="6" type="ORF">GCM10011316_06870</name>
</gene>
<dbReference type="GO" id="GO:0044780">
    <property type="term" value="P:bacterial-type flagellum assembly"/>
    <property type="evidence" value="ECO:0007669"/>
    <property type="project" value="InterPro"/>
</dbReference>
<dbReference type="Gene3D" id="2.30.30.760">
    <property type="match status" value="1"/>
</dbReference>
<keyword evidence="6" id="KW-0966">Cell projection</keyword>
<keyword evidence="2 4" id="KW-0732">Signal</keyword>
<evidence type="ECO:0000256" key="2">
    <source>
        <dbReference type="ARBA" id="ARBA00022729"/>
    </source>
</evidence>
<comment type="caution">
    <text evidence="6">The sequence shown here is derived from an EMBL/GenBank/DDBJ whole genome shotgun (WGS) entry which is preliminary data.</text>
</comment>
<dbReference type="RefSeq" id="WP_208998288.1">
    <property type="nucleotide sequence ID" value="NZ_BMFA01000001.1"/>
</dbReference>
<dbReference type="GO" id="GO:0042597">
    <property type="term" value="C:periplasmic space"/>
    <property type="evidence" value="ECO:0007669"/>
    <property type="project" value="UniProtKB-SubCell"/>
</dbReference>
<accession>A0A916TCE6</accession>
<evidence type="ECO:0000259" key="5">
    <source>
        <dbReference type="SMART" id="SM00858"/>
    </source>
</evidence>
<dbReference type="Proteomes" id="UP000605148">
    <property type="component" value="Unassembled WGS sequence"/>
</dbReference>
<feature type="signal peptide" evidence="4">
    <location>
        <begin position="1"/>
        <end position="24"/>
    </location>
</feature>
<dbReference type="PANTHER" id="PTHR36307:SF1">
    <property type="entry name" value="FLAGELLA BASAL BODY P-RING FORMATION PROTEIN FLGA"/>
    <property type="match status" value="1"/>
</dbReference>
<dbReference type="InterPro" id="IPR013974">
    <property type="entry name" value="SAF"/>
</dbReference>
<evidence type="ECO:0000313" key="7">
    <source>
        <dbReference type="Proteomes" id="UP000605148"/>
    </source>
</evidence>
<keyword evidence="6" id="KW-0969">Cilium</keyword>
<dbReference type="EMBL" id="BMFA01000001">
    <property type="protein sequence ID" value="GGB37371.1"/>
    <property type="molecule type" value="Genomic_DNA"/>
</dbReference>
<name>A0A916TCE6_9HYPH</name>
<evidence type="ECO:0000256" key="3">
    <source>
        <dbReference type="ARBA" id="ARBA00022764"/>
    </source>
</evidence>
<dbReference type="InterPro" id="IPR017585">
    <property type="entry name" value="SAF_FlgA"/>
</dbReference>
<dbReference type="CDD" id="cd11614">
    <property type="entry name" value="SAF_CpaB_FlgA_like"/>
    <property type="match status" value="1"/>
</dbReference>
<reference evidence="6" key="2">
    <citation type="submission" date="2020-09" db="EMBL/GenBank/DDBJ databases">
        <authorList>
            <person name="Sun Q."/>
            <person name="Zhou Y."/>
        </authorList>
    </citation>
    <scope>NUCLEOTIDE SEQUENCE</scope>
    <source>
        <strain evidence="6">CGMCC 1.12426</strain>
    </source>
</reference>
<organism evidence="6 7">
    <name type="scientific">Roseibium aquae</name>
    <dbReference type="NCBI Taxonomy" id="1323746"/>
    <lineage>
        <taxon>Bacteria</taxon>
        <taxon>Pseudomonadati</taxon>
        <taxon>Pseudomonadota</taxon>
        <taxon>Alphaproteobacteria</taxon>
        <taxon>Hyphomicrobiales</taxon>
        <taxon>Stappiaceae</taxon>
        <taxon>Roseibium</taxon>
    </lineage>
</organism>
<dbReference type="PANTHER" id="PTHR36307">
    <property type="entry name" value="FLAGELLA BASAL BODY P-RING FORMATION PROTEIN FLGA"/>
    <property type="match status" value="1"/>
</dbReference>
<dbReference type="SMART" id="SM00858">
    <property type="entry name" value="SAF"/>
    <property type="match status" value="1"/>
</dbReference>
<protein>
    <submittedName>
        <fullName evidence="6">Flagellar basal body P-ring biosynthesis protein FlgA</fullName>
    </submittedName>
</protein>
<dbReference type="Gene3D" id="3.90.1210.10">
    <property type="entry name" value="Antifreeze-like/N-acetylneuraminic acid synthase C-terminal domain"/>
    <property type="match status" value="1"/>
</dbReference>
<comment type="subcellular location">
    <subcellularLocation>
        <location evidence="1">Periplasm</location>
    </subcellularLocation>
</comment>
<feature type="chain" id="PRO_5036766790" evidence="4">
    <location>
        <begin position="25"/>
        <end position="327"/>
    </location>
</feature>
<dbReference type="Pfam" id="PF13144">
    <property type="entry name" value="ChapFlgA"/>
    <property type="match status" value="1"/>
</dbReference>
<reference evidence="6" key="1">
    <citation type="journal article" date="2014" name="Int. J. Syst. Evol. Microbiol.">
        <title>Complete genome sequence of Corynebacterium casei LMG S-19264T (=DSM 44701T), isolated from a smear-ripened cheese.</title>
        <authorList>
            <consortium name="US DOE Joint Genome Institute (JGI-PGF)"/>
            <person name="Walter F."/>
            <person name="Albersmeier A."/>
            <person name="Kalinowski J."/>
            <person name="Ruckert C."/>
        </authorList>
    </citation>
    <scope>NUCLEOTIDE SEQUENCE</scope>
    <source>
        <strain evidence="6">CGMCC 1.12426</strain>
    </source>
</reference>
<keyword evidence="6" id="KW-0282">Flagellum</keyword>
<feature type="domain" description="SAF" evidence="5">
    <location>
        <begin position="189"/>
        <end position="251"/>
    </location>
</feature>
<evidence type="ECO:0000313" key="6">
    <source>
        <dbReference type="EMBL" id="GGB37371.1"/>
    </source>
</evidence>
<dbReference type="NCBIfam" id="TIGR03170">
    <property type="entry name" value="flgA_cterm"/>
    <property type="match status" value="1"/>
</dbReference>
<dbReference type="AlphaFoldDB" id="A0A916TCE6"/>
<keyword evidence="3" id="KW-0574">Periplasm</keyword>
<sequence length="327" mass="35766">MMKSVLTLLYVLIVQALLPFAAMADQRPHLRSEVHTLSGIVTVGDFYVGAGEFAEVPLFRSPDLGTSGNVPASMVAERARQAGLIMAGTDGLRQVVVHRRAEVFDRQRLIDLITGELAQREASLTPDLIEMTFDRPVETLEANPADAQPVRFDQVLWSRTTGRFSITGTVATESGRRPISFSGRAQELMEVATLAQPLQRGSILKEEDIVFTRLPRNAVPSRALTDPAEVVGLAARNPLRANTPLSRTDFAKPILIERGENVTITYEIAGMKLTTRGRAMDDGAVGDLIDIKNLESRRFVPAMVVSRGQVVAQPASARVARLQEQTQ</sequence>
<evidence type="ECO:0000256" key="4">
    <source>
        <dbReference type="SAM" id="SignalP"/>
    </source>
</evidence>
<keyword evidence="7" id="KW-1185">Reference proteome</keyword>
<dbReference type="InterPro" id="IPR039246">
    <property type="entry name" value="Flagellar_FlgA"/>
</dbReference>